<dbReference type="InterPro" id="IPR046960">
    <property type="entry name" value="PPR_At4g14850-like_plant"/>
</dbReference>
<reference evidence="4 5" key="1">
    <citation type="journal article" date="2018" name="Science">
        <title>The opium poppy genome and morphinan production.</title>
        <authorList>
            <person name="Guo L."/>
            <person name="Winzer T."/>
            <person name="Yang X."/>
            <person name="Li Y."/>
            <person name="Ning Z."/>
            <person name="He Z."/>
            <person name="Teodor R."/>
            <person name="Lu Y."/>
            <person name="Bowser T.A."/>
            <person name="Graham I.A."/>
            <person name="Ye K."/>
        </authorList>
    </citation>
    <scope>NUCLEOTIDE SEQUENCE [LARGE SCALE GENOMIC DNA]</scope>
    <source>
        <strain evidence="5">cv. HN1</strain>
        <tissue evidence="4">Leaves</tissue>
    </source>
</reference>
<dbReference type="OMA" id="RADEMTM"/>
<evidence type="ECO:0000313" key="4">
    <source>
        <dbReference type="EMBL" id="RZC85064.1"/>
    </source>
</evidence>
<evidence type="ECO:0000256" key="1">
    <source>
        <dbReference type="ARBA" id="ARBA00022737"/>
    </source>
</evidence>
<dbReference type="Gene3D" id="1.25.40.10">
    <property type="entry name" value="Tetratricopeptide repeat domain"/>
    <property type="match status" value="4"/>
</dbReference>
<dbReference type="InterPro" id="IPR011990">
    <property type="entry name" value="TPR-like_helical_dom_sf"/>
</dbReference>
<dbReference type="Pfam" id="PF13041">
    <property type="entry name" value="PPR_2"/>
    <property type="match status" value="3"/>
</dbReference>
<feature type="repeat" description="PPR" evidence="2">
    <location>
        <begin position="367"/>
        <end position="397"/>
    </location>
</feature>
<dbReference type="PANTHER" id="PTHR47926">
    <property type="entry name" value="PENTATRICOPEPTIDE REPEAT-CONTAINING PROTEIN"/>
    <property type="match status" value="1"/>
</dbReference>
<organism evidence="4 5">
    <name type="scientific">Papaver somniferum</name>
    <name type="common">Opium poppy</name>
    <dbReference type="NCBI Taxonomy" id="3469"/>
    <lineage>
        <taxon>Eukaryota</taxon>
        <taxon>Viridiplantae</taxon>
        <taxon>Streptophyta</taxon>
        <taxon>Embryophyta</taxon>
        <taxon>Tracheophyta</taxon>
        <taxon>Spermatophyta</taxon>
        <taxon>Magnoliopsida</taxon>
        <taxon>Ranunculales</taxon>
        <taxon>Papaveraceae</taxon>
        <taxon>Papaveroideae</taxon>
        <taxon>Papaver</taxon>
    </lineage>
</organism>
<dbReference type="GO" id="GO:0003723">
    <property type="term" value="F:RNA binding"/>
    <property type="evidence" value="ECO:0007669"/>
    <property type="project" value="InterPro"/>
</dbReference>
<accession>A0A4Y7LHU0</accession>
<dbReference type="PANTHER" id="PTHR47926:SF437">
    <property type="entry name" value="PENTACOTRIPEPTIDE-REPEAT REGION OF PRORP DOMAIN-CONTAINING PROTEIN"/>
    <property type="match status" value="1"/>
</dbReference>
<proteinExistence type="predicted"/>
<evidence type="ECO:0000313" key="5">
    <source>
        <dbReference type="Proteomes" id="UP000316621"/>
    </source>
</evidence>
<feature type="domain" description="DYW" evidence="3">
    <location>
        <begin position="617"/>
        <end position="657"/>
    </location>
</feature>
<dbReference type="GO" id="GO:0009451">
    <property type="term" value="P:RNA modification"/>
    <property type="evidence" value="ECO:0007669"/>
    <property type="project" value="InterPro"/>
</dbReference>
<dbReference type="Gramene" id="RZC85064">
    <property type="protein sequence ID" value="RZC85064"/>
    <property type="gene ID" value="C5167_047853"/>
</dbReference>
<dbReference type="PROSITE" id="PS51375">
    <property type="entry name" value="PPR"/>
    <property type="match status" value="4"/>
</dbReference>
<dbReference type="InterPro" id="IPR032867">
    <property type="entry name" value="DYW_dom"/>
</dbReference>
<keyword evidence="1" id="KW-0677">Repeat</keyword>
<dbReference type="GO" id="GO:0008270">
    <property type="term" value="F:zinc ion binding"/>
    <property type="evidence" value="ECO:0007669"/>
    <property type="project" value="InterPro"/>
</dbReference>
<dbReference type="AlphaFoldDB" id="A0A4Y7LHU0"/>
<gene>
    <name evidence="4" type="ORF">C5167_047853</name>
</gene>
<dbReference type="Proteomes" id="UP000316621">
    <property type="component" value="Chromosome 11"/>
</dbReference>
<dbReference type="NCBIfam" id="TIGR00756">
    <property type="entry name" value="PPR"/>
    <property type="match status" value="6"/>
</dbReference>
<feature type="repeat" description="PPR" evidence="2">
    <location>
        <begin position="196"/>
        <end position="230"/>
    </location>
</feature>
<name>A0A4Y7LHU0_PAPSO</name>
<sequence length="657" mass="74180">MREREKIRSSCSSNSMIMQKLYTPPQQLSSVLRSLESCKSMEDLKQIHSIVLKTKHFQTHLVWTKFISFCALSPLGNLHYAALVFDKVDNPSVNLYNVIIRAFASSKEKTSLENILYFYCEMLESGVIPDNFTIPFVLKACTKEKALREGEIVHCYAVKTGILSDVYVKNTLMRLYAVCGLYHAVKKLFTGSAQRDLVSWTTLIQAYANTDLPEEAVRAFLEMVETEFRADGKTMVIVLSACSKLKDLNLGRKLHRYMSDNKVNLDVFVGNALVDMYLKCGDVDFACKVFKEMPIKNVVSWNSLIAGLTHQGKFKEALNVFRRMQSEGVKPDNVTLVGVLNSCANLGALELGEWVHSYIGGNRIKPDGFIGNALVDMYAKCGRIDQASEVFKNMKRRDVFSYTSMIVGLAMNGQGEKALEFFSEMCVVGIKPNGVTFIGVLSACSHAGLVQEGKQLFKEMSSLYKIEPQMEHYGCLVDLLGRAGLIAEAIEFVRTMPIEPDTFIWGSLLGSCKTHGELELAETIMKKLVEIEPDKDGAYVVMSNIYSSANRQKDAIEIRKTMKERKIKKIPGCSVIELDGIVHEFRKGDKSHLRTKEIYSMLDEVMNGRNAIKNRKESSCHCVTKFISRVYEREIIVRDRNRFHHFKGGSCSCNDFW</sequence>
<dbReference type="Pfam" id="PF14432">
    <property type="entry name" value="DYW_deaminase"/>
    <property type="match status" value="1"/>
</dbReference>
<dbReference type="FunFam" id="1.25.40.10:FF:000470">
    <property type="entry name" value="Pentatricopeptide repeat-containing protein At5g66520"/>
    <property type="match status" value="1"/>
</dbReference>
<evidence type="ECO:0000259" key="3">
    <source>
        <dbReference type="Pfam" id="PF14432"/>
    </source>
</evidence>
<keyword evidence="5" id="KW-1185">Reference proteome</keyword>
<dbReference type="EMBL" id="CM010725">
    <property type="protein sequence ID" value="RZC85064.1"/>
    <property type="molecule type" value="Genomic_DNA"/>
</dbReference>
<dbReference type="InterPro" id="IPR002885">
    <property type="entry name" value="PPR_rpt"/>
</dbReference>
<feature type="repeat" description="PPR" evidence="2">
    <location>
        <begin position="398"/>
        <end position="432"/>
    </location>
</feature>
<dbReference type="SUPFAM" id="SSF48452">
    <property type="entry name" value="TPR-like"/>
    <property type="match status" value="1"/>
</dbReference>
<dbReference type="Pfam" id="PF20431">
    <property type="entry name" value="E_motif"/>
    <property type="match status" value="1"/>
</dbReference>
<dbReference type="FunFam" id="1.25.40.10:FF:000184">
    <property type="entry name" value="Pentatricopeptide repeat-containing protein, chloroplastic"/>
    <property type="match status" value="1"/>
</dbReference>
<feature type="repeat" description="PPR" evidence="2">
    <location>
        <begin position="297"/>
        <end position="331"/>
    </location>
</feature>
<dbReference type="InterPro" id="IPR046848">
    <property type="entry name" value="E_motif"/>
</dbReference>
<dbReference type="FunFam" id="1.25.40.10:FF:000344">
    <property type="entry name" value="Pentatricopeptide repeat-containing protein"/>
    <property type="match status" value="1"/>
</dbReference>
<evidence type="ECO:0000256" key="2">
    <source>
        <dbReference type="PROSITE-ProRule" id="PRU00708"/>
    </source>
</evidence>
<protein>
    <recommendedName>
        <fullName evidence="3">DYW domain-containing protein</fullName>
    </recommendedName>
</protein>